<proteinExistence type="inferred from homology"/>
<dbReference type="PANTHER" id="PTHR13285">
    <property type="entry name" value="ACYLTRANSFERASE"/>
    <property type="match status" value="1"/>
</dbReference>
<accession>A0A0M9U369</accession>
<keyword evidence="4 9" id="KW-0808">Transferase</keyword>
<keyword evidence="5 10" id="KW-0812">Transmembrane</keyword>
<dbReference type="InterPro" id="IPR028362">
    <property type="entry name" value="AlgI"/>
</dbReference>
<feature type="transmembrane region" description="Helical" evidence="10">
    <location>
        <begin position="56"/>
        <end position="73"/>
    </location>
</feature>
<dbReference type="AlphaFoldDB" id="A0A0M9U369"/>
<name>A0A0M9U369_9CHLR</name>
<keyword evidence="7 9" id="KW-0472">Membrane</keyword>
<dbReference type="RefSeq" id="WP_062419761.1">
    <property type="nucleotide sequence ID" value="NZ_BBXZ01000180.1"/>
</dbReference>
<keyword evidence="8 9" id="KW-0012">Acyltransferase</keyword>
<dbReference type="GO" id="GO:0042121">
    <property type="term" value="P:alginic acid biosynthetic process"/>
    <property type="evidence" value="ECO:0007669"/>
    <property type="project" value="InterPro"/>
</dbReference>
<dbReference type="EMBL" id="DF967975">
    <property type="protein sequence ID" value="GAP19486.1"/>
    <property type="molecule type" value="Genomic_DNA"/>
</dbReference>
<evidence type="ECO:0000313" key="11">
    <source>
        <dbReference type="EMBL" id="GAP19486.1"/>
    </source>
</evidence>
<evidence type="ECO:0000256" key="6">
    <source>
        <dbReference type="ARBA" id="ARBA00022989"/>
    </source>
</evidence>
<evidence type="ECO:0000256" key="9">
    <source>
        <dbReference type="PIRNR" id="PIRNR016636"/>
    </source>
</evidence>
<dbReference type="InterPro" id="IPR051085">
    <property type="entry name" value="MB_O-acyltransferase"/>
</dbReference>
<feature type="transmembrane region" description="Helical" evidence="10">
    <location>
        <begin position="118"/>
        <end position="138"/>
    </location>
</feature>
<dbReference type="Proteomes" id="UP000050501">
    <property type="component" value="Unassembled WGS sequence"/>
</dbReference>
<dbReference type="InterPro" id="IPR004299">
    <property type="entry name" value="MBOAT_fam"/>
</dbReference>
<dbReference type="Pfam" id="PF03062">
    <property type="entry name" value="MBOAT"/>
    <property type="match status" value="1"/>
</dbReference>
<feature type="transmembrane region" description="Helical" evidence="10">
    <location>
        <begin position="404"/>
        <end position="421"/>
    </location>
</feature>
<evidence type="ECO:0000256" key="4">
    <source>
        <dbReference type="ARBA" id="ARBA00022679"/>
    </source>
</evidence>
<dbReference type="PANTHER" id="PTHR13285:SF23">
    <property type="entry name" value="TEICHOIC ACID D-ALANYLTRANSFERASE"/>
    <property type="match status" value="1"/>
</dbReference>
<evidence type="ECO:0000256" key="2">
    <source>
        <dbReference type="ARBA" id="ARBA00010323"/>
    </source>
</evidence>
<sequence length="479" mass="52944">MSLTQLLIFLGIALGFRLALSLRPAAEGGRGWFLLTVSALAVFWLQPAMPIRNLDFWLPLATLGLAVWGWIFTTPREARGGRENYTALGVLAGVVLAVALTRFVSLEGVITPSRPPQLGLVAAGLVILAGVSALWMRFSSPQSRWLSAGMAALLLLFLAIKVPVLAEGVSAGLRTLVGQSAARAAASDLRWLGFSYIAFRLIHTLRDRQTGRLPLVNLREYVVYALFFPALTAGPIDRLERFIKDLRKPLETLSVDLMAAGPRLAMGLLKKFVLADSLAMAALGPQNAAQLQSTGWAWAALYAYSLQIFLDFSGYTDLAIGLGRLFGIQLPENFNAPYLKPNLTQFWNNWHMTLTQWFRAYFFNPLTRSLRSAKPPLAIPWVILITQLSTMVLIGLWHGVTWNFVLWGVWHGLGIFVQNRYSDWAKPLAARLEDHPRLKALAQGGGVILTFHFVSLGWVWFALPTAADALRVFRVLLGL</sequence>
<evidence type="ECO:0000256" key="8">
    <source>
        <dbReference type="ARBA" id="ARBA00023315"/>
    </source>
</evidence>
<dbReference type="STRING" id="229921.ADN01_10210"/>
<comment type="similarity">
    <text evidence="2 9">Belongs to the membrane-bound acyltransferase family.</text>
</comment>
<comment type="subcellular location">
    <subcellularLocation>
        <location evidence="1">Cell membrane</location>
        <topology evidence="1">Multi-pass membrane protein</topology>
    </subcellularLocation>
</comment>
<feature type="transmembrane region" description="Helical" evidence="10">
    <location>
        <begin position="31"/>
        <end position="49"/>
    </location>
</feature>
<evidence type="ECO:0000256" key="7">
    <source>
        <dbReference type="ARBA" id="ARBA00023136"/>
    </source>
</evidence>
<evidence type="ECO:0000256" key="10">
    <source>
        <dbReference type="SAM" id="Phobius"/>
    </source>
</evidence>
<reference evidence="12 13" key="2">
    <citation type="submission" date="2015-07" db="EMBL/GenBank/DDBJ databases">
        <title>Genome sequence of Levilinea saccharolytica DSM 16555.</title>
        <authorList>
            <person name="Hemp J."/>
            <person name="Ward L.M."/>
            <person name="Pace L.A."/>
            <person name="Fischer W.W."/>
        </authorList>
    </citation>
    <scope>NUCLEOTIDE SEQUENCE [LARGE SCALE GENOMIC DNA]</scope>
    <source>
        <strain evidence="12 13">KIBI-1</strain>
    </source>
</reference>
<reference evidence="11" key="1">
    <citation type="journal article" date="2015" name="Genome Announc.">
        <title>Draft Genome Sequences of Anaerolinea thermolimosa IMO-1, Bellilinea caldifistulae GOMI-1, Leptolinea tardivitalis YMTK-2, Levilinea saccharolytica KIBI-1, Longilinea arvoryzae KOME-1, Previously Described as Members of the Class Anaerolineae (Chloroflexi).</title>
        <authorList>
            <person name="Matsuura N."/>
            <person name="Tourlousse M.D."/>
            <person name="Ohashi A."/>
            <person name="Hugenholtz P."/>
            <person name="Sekiguchi Y."/>
        </authorList>
    </citation>
    <scope>NUCLEOTIDE SEQUENCE</scope>
    <source>
        <strain evidence="11">KIBI-1</strain>
    </source>
</reference>
<dbReference type="GO" id="GO:0016746">
    <property type="term" value="F:acyltransferase activity"/>
    <property type="evidence" value="ECO:0007669"/>
    <property type="project" value="UniProtKB-KW"/>
</dbReference>
<dbReference type="GO" id="GO:0005886">
    <property type="term" value="C:plasma membrane"/>
    <property type="evidence" value="ECO:0007669"/>
    <property type="project" value="UniProtKB-SubCell"/>
</dbReference>
<evidence type="ECO:0000256" key="3">
    <source>
        <dbReference type="ARBA" id="ARBA00022475"/>
    </source>
</evidence>
<dbReference type="OrthoDB" id="9805788at2"/>
<dbReference type="PIRSF" id="PIRSF016636">
    <property type="entry name" value="AlgI_DltB"/>
    <property type="match status" value="1"/>
</dbReference>
<protein>
    <submittedName>
        <fullName evidence="11">Predicted membrane protein</fullName>
    </submittedName>
</protein>
<evidence type="ECO:0000313" key="13">
    <source>
        <dbReference type="Proteomes" id="UP000050501"/>
    </source>
</evidence>
<dbReference type="EMBL" id="LGCM01000037">
    <property type="protein sequence ID" value="KPL81681.1"/>
    <property type="molecule type" value="Genomic_DNA"/>
</dbReference>
<feature type="transmembrane region" description="Helical" evidence="10">
    <location>
        <begin position="377"/>
        <end position="398"/>
    </location>
</feature>
<dbReference type="PIRSF" id="PIRSF500217">
    <property type="entry name" value="AlgI"/>
    <property type="match status" value="1"/>
</dbReference>
<feature type="transmembrane region" description="Helical" evidence="10">
    <location>
        <begin position="85"/>
        <end position="106"/>
    </location>
</feature>
<feature type="transmembrane region" description="Helical" evidence="10">
    <location>
        <begin position="144"/>
        <end position="166"/>
    </location>
</feature>
<keyword evidence="3 9" id="KW-1003">Cell membrane</keyword>
<gene>
    <name evidence="12" type="ORF">ADN01_10210</name>
    <name evidence="11" type="ORF">LSAC_03390</name>
</gene>
<feature type="transmembrane region" description="Helical" evidence="10">
    <location>
        <begin position="441"/>
        <end position="463"/>
    </location>
</feature>
<evidence type="ECO:0000313" key="12">
    <source>
        <dbReference type="EMBL" id="KPL81681.1"/>
    </source>
</evidence>
<dbReference type="InterPro" id="IPR024194">
    <property type="entry name" value="Ac/AlaTfrase_AlgI/DltB"/>
</dbReference>
<keyword evidence="6 10" id="KW-1133">Transmembrane helix</keyword>
<organism evidence="11">
    <name type="scientific">Levilinea saccharolytica</name>
    <dbReference type="NCBI Taxonomy" id="229921"/>
    <lineage>
        <taxon>Bacteria</taxon>
        <taxon>Bacillati</taxon>
        <taxon>Chloroflexota</taxon>
        <taxon>Anaerolineae</taxon>
        <taxon>Anaerolineales</taxon>
        <taxon>Anaerolineaceae</taxon>
        <taxon>Levilinea</taxon>
    </lineage>
</organism>
<evidence type="ECO:0000256" key="1">
    <source>
        <dbReference type="ARBA" id="ARBA00004651"/>
    </source>
</evidence>
<keyword evidence="13" id="KW-1185">Reference proteome</keyword>
<evidence type="ECO:0000256" key="5">
    <source>
        <dbReference type="ARBA" id="ARBA00022692"/>
    </source>
</evidence>